<dbReference type="AlphaFoldDB" id="A0A538TQH5"/>
<feature type="non-terminal residue" evidence="3">
    <location>
        <position position="64"/>
    </location>
</feature>
<feature type="chain" id="PRO_5022082497" evidence="2">
    <location>
        <begin position="22"/>
        <end position="64"/>
    </location>
</feature>
<feature type="signal peptide" evidence="2">
    <location>
        <begin position="1"/>
        <end position="21"/>
    </location>
</feature>
<feature type="region of interest" description="Disordered" evidence="1">
    <location>
        <begin position="36"/>
        <end position="64"/>
    </location>
</feature>
<dbReference type="EMBL" id="VBOX01000013">
    <property type="protein sequence ID" value="TMQ65886.1"/>
    <property type="molecule type" value="Genomic_DNA"/>
</dbReference>
<reference evidence="3 4" key="1">
    <citation type="journal article" date="2019" name="Nat. Microbiol.">
        <title>Mediterranean grassland soil C-N compound turnover is dependent on rainfall and depth, and is mediated by genomically divergent microorganisms.</title>
        <authorList>
            <person name="Diamond S."/>
            <person name="Andeer P.F."/>
            <person name="Li Z."/>
            <person name="Crits-Christoph A."/>
            <person name="Burstein D."/>
            <person name="Anantharaman K."/>
            <person name="Lane K.R."/>
            <person name="Thomas B.C."/>
            <person name="Pan C."/>
            <person name="Northen T.R."/>
            <person name="Banfield J.F."/>
        </authorList>
    </citation>
    <scope>NUCLEOTIDE SEQUENCE [LARGE SCALE GENOMIC DNA]</scope>
    <source>
        <strain evidence="3">WS_7</strain>
    </source>
</reference>
<protein>
    <submittedName>
        <fullName evidence="3">Uncharacterized protein</fullName>
    </submittedName>
</protein>
<evidence type="ECO:0000256" key="2">
    <source>
        <dbReference type="SAM" id="SignalP"/>
    </source>
</evidence>
<evidence type="ECO:0000313" key="4">
    <source>
        <dbReference type="Proteomes" id="UP000317366"/>
    </source>
</evidence>
<proteinExistence type="predicted"/>
<name>A0A538TQH5_UNCEI</name>
<keyword evidence="2" id="KW-0732">Signal</keyword>
<accession>A0A538TQH5</accession>
<dbReference type="Proteomes" id="UP000317366">
    <property type="component" value="Unassembled WGS sequence"/>
</dbReference>
<evidence type="ECO:0000313" key="3">
    <source>
        <dbReference type="EMBL" id="TMQ65886.1"/>
    </source>
</evidence>
<gene>
    <name evidence="3" type="ORF">E6K77_01920</name>
</gene>
<sequence>MRTRIVSVVLLVALAIAVGVAASHNRNALDGRLAESNAPKATSTPAPVNIHVGTPDSAGWSATT</sequence>
<comment type="caution">
    <text evidence="3">The sequence shown here is derived from an EMBL/GenBank/DDBJ whole genome shotgun (WGS) entry which is preliminary data.</text>
</comment>
<organism evidence="3 4">
    <name type="scientific">Eiseniibacteriota bacterium</name>
    <dbReference type="NCBI Taxonomy" id="2212470"/>
    <lineage>
        <taxon>Bacteria</taxon>
        <taxon>Candidatus Eiseniibacteriota</taxon>
    </lineage>
</organism>
<evidence type="ECO:0000256" key="1">
    <source>
        <dbReference type="SAM" id="MobiDB-lite"/>
    </source>
</evidence>